<dbReference type="InterPro" id="IPR025593">
    <property type="entry name" value="GAS8_dom"/>
</dbReference>
<dbReference type="GO" id="GO:0005764">
    <property type="term" value="C:lysosome"/>
    <property type="evidence" value="ECO:0007669"/>
    <property type="project" value="UniProtKB-SubCell"/>
</dbReference>
<dbReference type="GO" id="GO:0009311">
    <property type="term" value="P:oligosaccharide metabolic process"/>
    <property type="evidence" value="ECO:0007669"/>
    <property type="project" value="TreeGrafter"/>
</dbReference>
<dbReference type="PANTHER" id="PTHR11452">
    <property type="entry name" value="ALPHA-GALACTOSIDASE/ALPHA-N-ACETYLGALACTOSAMINIDASE"/>
    <property type="match status" value="1"/>
</dbReference>
<evidence type="ECO:0000256" key="12">
    <source>
        <dbReference type="SAM" id="MobiDB-lite"/>
    </source>
</evidence>
<dbReference type="FunFam" id="3.20.20.70:FF:000070">
    <property type="entry name" value="Alpha-galactosidase"/>
    <property type="match status" value="1"/>
</dbReference>
<evidence type="ECO:0000256" key="8">
    <source>
        <dbReference type="ARBA" id="ARBA00023228"/>
    </source>
</evidence>
<evidence type="ECO:0000256" key="2">
    <source>
        <dbReference type="ARBA" id="ARBA00009743"/>
    </source>
</evidence>
<comment type="similarity">
    <text evidence="2 10">Belongs to the glycosyl hydrolase 27 family.</text>
</comment>
<reference evidence="14 15" key="1">
    <citation type="journal article" date="2017" name="Gigascience">
        <title>Draft genome of the honey bee ectoparasitic mite, Tropilaelaps mercedesae, is shaped by the parasitic life history.</title>
        <authorList>
            <person name="Dong X."/>
            <person name="Armstrong S.D."/>
            <person name="Xia D."/>
            <person name="Makepeace B.L."/>
            <person name="Darby A.C."/>
            <person name="Kadowaki T."/>
        </authorList>
    </citation>
    <scope>NUCLEOTIDE SEQUENCE [LARGE SCALE GENOMIC DNA]</scope>
    <source>
        <strain evidence="14">Wuxi-XJTLU</strain>
    </source>
</reference>
<dbReference type="GO" id="GO:0016020">
    <property type="term" value="C:membrane"/>
    <property type="evidence" value="ECO:0007669"/>
    <property type="project" value="GOC"/>
</dbReference>
<keyword evidence="15" id="KW-1185">Reference proteome</keyword>
<dbReference type="GO" id="GO:0031514">
    <property type="term" value="C:motile cilium"/>
    <property type="evidence" value="ECO:0007669"/>
    <property type="project" value="InterPro"/>
</dbReference>
<keyword evidence="9 10" id="KW-0326">Glycosidase</keyword>
<dbReference type="InParanoid" id="A0A1V9XX27"/>
<evidence type="ECO:0000313" key="14">
    <source>
        <dbReference type="EMBL" id="OQR78001.1"/>
    </source>
</evidence>
<keyword evidence="7" id="KW-0325">Glycoprotein</keyword>
<dbReference type="EMBL" id="MNPL01002747">
    <property type="protein sequence ID" value="OQR78001.1"/>
    <property type="molecule type" value="Genomic_DNA"/>
</dbReference>
<dbReference type="InterPro" id="IPR002241">
    <property type="entry name" value="Glyco_hydro_27"/>
</dbReference>
<dbReference type="Gene3D" id="2.60.40.1180">
    <property type="entry name" value="Golgi alpha-mannosidase II"/>
    <property type="match status" value="1"/>
</dbReference>
<name>A0A1V9XX27_9ACAR</name>
<dbReference type="CDD" id="cd14792">
    <property type="entry name" value="GH27"/>
    <property type="match status" value="1"/>
</dbReference>
<dbReference type="GO" id="GO:0048870">
    <property type="term" value="P:cell motility"/>
    <property type="evidence" value="ECO:0007669"/>
    <property type="project" value="InterPro"/>
</dbReference>
<evidence type="ECO:0000256" key="6">
    <source>
        <dbReference type="ARBA" id="ARBA00023157"/>
    </source>
</evidence>
<dbReference type="GO" id="GO:0016139">
    <property type="term" value="P:glycoside catabolic process"/>
    <property type="evidence" value="ECO:0007669"/>
    <property type="project" value="TreeGrafter"/>
</dbReference>
<evidence type="ECO:0000313" key="15">
    <source>
        <dbReference type="Proteomes" id="UP000192247"/>
    </source>
</evidence>
<evidence type="ECO:0000256" key="4">
    <source>
        <dbReference type="ARBA" id="ARBA00022801"/>
    </source>
</evidence>
<evidence type="ECO:0000256" key="11">
    <source>
        <dbReference type="SAM" id="Coils"/>
    </source>
</evidence>
<dbReference type="GO" id="GO:0004557">
    <property type="term" value="F:alpha-galactosidase activity"/>
    <property type="evidence" value="ECO:0007669"/>
    <property type="project" value="TreeGrafter"/>
</dbReference>
<dbReference type="EC" id="3.2.1.-" evidence="10"/>
<evidence type="ECO:0000256" key="3">
    <source>
        <dbReference type="ARBA" id="ARBA00011738"/>
    </source>
</evidence>
<feature type="domain" description="Growth arrest-specific protein 8" evidence="13">
    <location>
        <begin position="673"/>
        <end position="820"/>
    </location>
</feature>
<evidence type="ECO:0000259" key="13">
    <source>
        <dbReference type="Pfam" id="PF13851"/>
    </source>
</evidence>
<dbReference type="Pfam" id="PF13851">
    <property type="entry name" value="GAS"/>
    <property type="match status" value="1"/>
</dbReference>
<evidence type="ECO:0000256" key="9">
    <source>
        <dbReference type="ARBA" id="ARBA00023295"/>
    </source>
</evidence>
<dbReference type="InterPro" id="IPR000111">
    <property type="entry name" value="Glyco_hydro_27/36_CS"/>
</dbReference>
<sequence length="870" mass="98179">MIRDRCGQLCETATVSIGDNLASPPLVSTGPNWENMKLLMKNHILCWFAIWSLSPSEIGGPSGAAGLDNGLALTPPMGWLSWERFLCQVDCKTYPDSCISENLYIAMSDIMASEGYLKAGYNHVNVDDCWMADKRDTDGVLQANYTRFPHGIKALANYIHSKGLKIGIYQDCGTKTCAGYPGSAGFFEKDAKTFAHWEVDMLKLDGCNANQNIMDDIYPEMTSALNKSGRGIIYSCSWPAYQFASRKPNYKSISENCNLWRNFEDIEDSWESVAKVIDYYAEIQDDLIPFSGPGAWSDPDMLMVGNFGLSVDQAKTQMAIWAILAAPLLMSADLRTIQPVFKEILLNQHVIDVNQDKFGIMGRQIYNSNNIQIWVRPVGPLASDGSMSTAIAIHNRYTMGNPRLVNSGNLEEAIKEKSENESGIVKHHNRQHMTSLGYGLVDPPLKPSTSKYLSEVGYNAYSEGRPLECRSHHMGIILEQMLLTHPQTKTSAWSSVTLLPLVSLMKAKKARDKVKGQLVRSTSADAGKAKFMNGKSDTALARESGRFDTTVLMDGIAASQMTRSQLIQVVAELLEEQSRWARRREDEMLKRRRQTEEALQERMRQLHDHLTREHRQHMEALMQLETARLETENRVEQARLKAEQEKFDELQQIRDKYRGDLDRLISGEQNRLERTLEDAKENCEHILKVNMAYIERLQTEQNSTKARCDHLDEQNQLLKRQIKLATQKVQQLMAENSELTAKLDRFKGERSKLDQLREETFKLASDNRLLKSEVLLAEEYFQRAAEERDELYSNFVESLNQIHLRSSFKKIQVRQQLDVLLGTPPGSSATNIAGSDASGGKVADDVGEEDTTTLSGIERLSLDNGANKDF</sequence>
<dbReference type="SUPFAM" id="SSF51445">
    <property type="entry name" value="(Trans)glycosidases"/>
    <property type="match status" value="1"/>
</dbReference>
<accession>A0A1V9XX27</accession>
<dbReference type="Pfam" id="PF16499">
    <property type="entry name" value="Melibiase_2"/>
    <property type="match status" value="1"/>
</dbReference>
<dbReference type="OrthoDB" id="5795902at2759"/>
<dbReference type="InterPro" id="IPR017853">
    <property type="entry name" value="GH"/>
</dbReference>
<comment type="caution">
    <text evidence="14">The sequence shown here is derived from an EMBL/GenBank/DDBJ whole genome shotgun (WGS) entry which is preliminary data.</text>
</comment>
<dbReference type="PRINTS" id="PR00740">
    <property type="entry name" value="GLHYDRLASE27"/>
</dbReference>
<dbReference type="InterPro" id="IPR013780">
    <property type="entry name" value="Glyco_hydro_b"/>
</dbReference>
<protein>
    <recommendedName>
        <fullName evidence="10">Alpha-galactosidase</fullName>
        <ecNumber evidence="10">3.2.1.-</ecNumber>
    </recommendedName>
</protein>
<dbReference type="PROSITE" id="PS00512">
    <property type="entry name" value="ALPHA_GALACTOSIDASE"/>
    <property type="match status" value="1"/>
</dbReference>
<keyword evidence="11" id="KW-0175">Coiled coil</keyword>
<dbReference type="AlphaFoldDB" id="A0A1V9XX27"/>
<comment type="subcellular location">
    <subcellularLocation>
        <location evidence="1">Lysosome</location>
    </subcellularLocation>
</comment>
<comment type="subunit">
    <text evidence="3 10">Homodimer.</text>
</comment>
<keyword evidence="4 10" id="KW-0378">Hydrolase</keyword>
<keyword evidence="5" id="KW-0443">Lipid metabolism</keyword>
<dbReference type="PANTHER" id="PTHR11452:SF83">
    <property type="entry name" value="ALPHA-GALACTOSIDASE"/>
    <property type="match status" value="1"/>
</dbReference>
<organism evidence="14 15">
    <name type="scientific">Tropilaelaps mercedesae</name>
    <dbReference type="NCBI Taxonomy" id="418985"/>
    <lineage>
        <taxon>Eukaryota</taxon>
        <taxon>Metazoa</taxon>
        <taxon>Ecdysozoa</taxon>
        <taxon>Arthropoda</taxon>
        <taxon>Chelicerata</taxon>
        <taxon>Arachnida</taxon>
        <taxon>Acari</taxon>
        <taxon>Parasitiformes</taxon>
        <taxon>Mesostigmata</taxon>
        <taxon>Gamasina</taxon>
        <taxon>Dermanyssoidea</taxon>
        <taxon>Laelapidae</taxon>
        <taxon>Tropilaelaps</taxon>
    </lineage>
</organism>
<feature type="coiled-coil region" evidence="11">
    <location>
        <begin position="621"/>
        <end position="749"/>
    </location>
</feature>
<proteinExistence type="inferred from homology"/>
<dbReference type="InterPro" id="IPR013785">
    <property type="entry name" value="Aldolase_TIM"/>
</dbReference>
<keyword evidence="6 10" id="KW-1015">Disulfide bond</keyword>
<dbReference type="STRING" id="418985.A0A1V9XX27"/>
<dbReference type="GO" id="GO:0019377">
    <property type="term" value="P:glycolipid catabolic process"/>
    <property type="evidence" value="ECO:0007669"/>
    <property type="project" value="UniProtKB-ARBA"/>
</dbReference>
<keyword evidence="8" id="KW-0458">Lysosome</keyword>
<evidence type="ECO:0000256" key="7">
    <source>
        <dbReference type="ARBA" id="ARBA00023180"/>
    </source>
</evidence>
<dbReference type="Proteomes" id="UP000192247">
    <property type="component" value="Unassembled WGS sequence"/>
</dbReference>
<evidence type="ECO:0000256" key="10">
    <source>
        <dbReference type="RuleBase" id="RU361168"/>
    </source>
</evidence>
<evidence type="ECO:0000256" key="1">
    <source>
        <dbReference type="ARBA" id="ARBA00004371"/>
    </source>
</evidence>
<gene>
    <name evidence="14" type="ORF">BIW11_06699</name>
</gene>
<evidence type="ECO:0000256" key="5">
    <source>
        <dbReference type="ARBA" id="ARBA00023098"/>
    </source>
</evidence>
<feature type="region of interest" description="Disordered" evidence="12">
    <location>
        <begin position="825"/>
        <end position="858"/>
    </location>
</feature>
<dbReference type="Gene3D" id="3.20.20.70">
    <property type="entry name" value="Aldolase class I"/>
    <property type="match status" value="1"/>
</dbReference>